<proteinExistence type="predicted"/>
<evidence type="ECO:0000313" key="2">
    <source>
        <dbReference type="EMBL" id="WDR05695.1"/>
    </source>
</evidence>
<name>A0ABY7YXF0_9HYPH</name>
<evidence type="ECO:0000313" key="3">
    <source>
        <dbReference type="Proteomes" id="UP001222118"/>
    </source>
</evidence>
<dbReference type="InterPro" id="IPR036680">
    <property type="entry name" value="SPOR-like_sf"/>
</dbReference>
<dbReference type="SUPFAM" id="SSF110997">
    <property type="entry name" value="Sporulation related repeat"/>
    <property type="match status" value="1"/>
</dbReference>
<accession>A0ABY7YXF0</accession>
<dbReference type="RefSeq" id="WP_282211213.1">
    <property type="nucleotide sequence ID" value="NZ_CP118247.1"/>
</dbReference>
<dbReference type="InterPro" id="IPR007730">
    <property type="entry name" value="SPOR-like_dom"/>
</dbReference>
<dbReference type="Gene3D" id="3.30.70.1070">
    <property type="entry name" value="Sporulation related repeat"/>
    <property type="match status" value="1"/>
</dbReference>
<sequence>MTSGSITENDAPTPGGWVVQIGAAPSESSARTMLSDASGKLGSLKNARSYVERFEKNGKIFFRARFIGFGGRDDAINVCNQLKQQKLSCLAMQS</sequence>
<reference evidence="2 3" key="1">
    <citation type="submission" date="2023-02" db="EMBL/GenBank/DDBJ databases">
        <title>Devosia chondri sp. nov., isolated from the phycosphere of marine algae.</title>
        <authorList>
            <person name="Kim J.M."/>
            <person name="Lee J.K."/>
            <person name="Choi B.J."/>
            <person name="Bayburt H."/>
            <person name="Jeon C.O."/>
        </authorList>
    </citation>
    <scope>NUCLEOTIDE SEQUENCE [LARGE SCALE GENOMIC DNA]</scope>
    <source>
        <strain evidence="2 3">G2-5</strain>
    </source>
</reference>
<dbReference type="Proteomes" id="UP001222118">
    <property type="component" value="Chromosome"/>
</dbReference>
<protein>
    <submittedName>
        <fullName evidence="2">SPOR domain-containing protein</fullName>
    </submittedName>
</protein>
<feature type="domain" description="SPOR" evidence="1">
    <location>
        <begin position="11"/>
        <end position="94"/>
    </location>
</feature>
<evidence type="ECO:0000259" key="1">
    <source>
        <dbReference type="PROSITE" id="PS51724"/>
    </source>
</evidence>
<gene>
    <name evidence="2" type="ORF">PSQ90_15780</name>
</gene>
<keyword evidence="3" id="KW-1185">Reference proteome</keyword>
<dbReference type="Pfam" id="PF05036">
    <property type="entry name" value="SPOR"/>
    <property type="match status" value="1"/>
</dbReference>
<dbReference type="EMBL" id="CP118247">
    <property type="protein sequence ID" value="WDR05695.1"/>
    <property type="molecule type" value="Genomic_DNA"/>
</dbReference>
<organism evidence="2 3">
    <name type="scientific">Devosia rhodophyticola</name>
    <dbReference type="NCBI Taxonomy" id="3026423"/>
    <lineage>
        <taxon>Bacteria</taxon>
        <taxon>Pseudomonadati</taxon>
        <taxon>Pseudomonadota</taxon>
        <taxon>Alphaproteobacteria</taxon>
        <taxon>Hyphomicrobiales</taxon>
        <taxon>Devosiaceae</taxon>
        <taxon>Devosia</taxon>
    </lineage>
</organism>
<dbReference type="PROSITE" id="PS51724">
    <property type="entry name" value="SPOR"/>
    <property type="match status" value="1"/>
</dbReference>